<dbReference type="SUPFAM" id="SSF54593">
    <property type="entry name" value="Glyoxalase/Bleomycin resistance protein/Dihydroxybiphenyl dioxygenase"/>
    <property type="match status" value="1"/>
</dbReference>
<dbReference type="eggNOG" id="COG0346">
    <property type="taxonomic scope" value="Bacteria"/>
</dbReference>
<dbReference type="InParanoid" id="Q7NEZ0"/>
<gene>
    <name evidence="2" type="ordered locus">gll3737</name>
</gene>
<dbReference type="RefSeq" id="WP_011143726.1">
    <property type="nucleotide sequence ID" value="NC_005125.1"/>
</dbReference>
<reference evidence="2 3" key="1">
    <citation type="journal article" date="2003" name="DNA Res.">
        <title>Complete genome structure of Gloeobacter violaceus PCC 7421, a cyanobacterium that lacks thylakoids.</title>
        <authorList>
            <person name="Nakamura Y."/>
            <person name="Kaneko T."/>
            <person name="Sato S."/>
            <person name="Mimuro M."/>
            <person name="Miyashita H."/>
            <person name="Tsuchiya T."/>
            <person name="Sasamoto S."/>
            <person name="Watanabe A."/>
            <person name="Kawashima K."/>
            <person name="Kishida Y."/>
            <person name="Kiyokawa C."/>
            <person name="Kohara M."/>
            <person name="Matsumoto M."/>
            <person name="Matsuno A."/>
            <person name="Nakazaki N."/>
            <person name="Shimpo S."/>
            <person name="Takeuchi C."/>
            <person name="Yamada M."/>
            <person name="Tabata S."/>
        </authorList>
    </citation>
    <scope>NUCLEOTIDE SEQUENCE [LARGE SCALE GENOMIC DNA]</scope>
    <source>
        <strain evidence="3">ATCC 29082 / PCC 7421</strain>
    </source>
</reference>
<proteinExistence type="predicted"/>
<accession>Q7NEZ0</accession>
<dbReference type="HOGENOM" id="CLU_2047160_0_0_3"/>
<dbReference type="InterPro" id="IPR004360">
    <property type="entry name" value="Glyas_Fos-R_dOase_dom"/>
</dbReference>
<dbReference type="Proteomes" id="UP000000557">
    <property type="component" value="Chromosome"/>
</dbReference>
<dbReference type="Pfam" id="PF00903">
    <property type="entry name" value="Glyoxalase"/>
    <property type="match status" value="1"/>
</dbReference>
<dbReference type="EnsemblBacteria" id="BAC91678">
    <property type="protein sequence ID" value="BAC91678"/>
    <property type="gene ID" value="BAC91678"/>
</dbReference>
<dbReference type="PANTHER" id="PTHR34109">
    <property type="entry name" value="BNAUNNG04460D PROTEIN-RELATED"/>
    <property type="match status" value="1"/>
</dbReference>
<evidence type="ECO:0000313" key="3">
    <source>
        <dbReference type="Proteomes" id="UP000000557"/>
    </source>
</evidence>
<sequence>MPEPMDIYSSSGTLAALTVTSLAESLRWYRDALGFEVVSTLPGSDGLPVRARLRWAPNAEIVLLEQDPAVRLEGERGIGFSVTFWAAGRGVEPIAEQALAHGADIVGEPRDQPWGLREITIYDPDCYRLVFAEPLA</sequence>
<protein>
    <submittedName>
        <fullName evidence="2">Gll3737 protein</fullName>
    </submittedName>
</protein>
<dbReference type="KEGG" id="gvi:gll3737"/>
<dbReference type="CDD" id="cd06587">
    <property type="entry name" value="VOC"/>
    <property type="match status" value="1"/>
</dbReference>
<reference evidence="2 3" key="2">
    <citation type="journal article" date="2003" name="DNA Res.">
        <title>Complete genome structure of Gloeobacter violaceus PCC 7421, a cyanobacterium that lacks thylakoids (supplement).</title>
        <authorList>
            <person name="Nakamura Y."/>
            <person name="Kaneko T."/>
            <person name="Sato S."/>
            <person name="Mimuro M."/>
            <person name="Miyashita H."/>
            <person name="Tsuchiya T."/>
            <person name="Sasamoto S."/>
            <person name="Watanabe A."/>
            <person name="Kawashima K."/>
            <person name="Kishida Y."/>
            <person name="Kiyokawa C."/>
            <person name="Kohara M."/>
            <person name="Matsumoto M."/>
            <person name="Matsuno A."/>
            <person name="Nakazaki N."/>
            <person name="Shimpo S."/>
            <person name="Takeuchi C."/>
            <person name="Yamada M."/>
            <person name="Tabata S."/>
        </authorList>
    </citation>
    <scope>NUCLEOTIDE SEQUENCE [LARGE SCALE GENOMIC DNA]</scope>
    <source>
        <strain evidence="3">ATCC 29082 / PCC 7421</strain>
    </source>
</reference>
<dbReference type="InterPro" id="IPR037523">
    <property type="entry name" value="VOC_core"/>
</dbReference>
<dbReference type="EMBL" id="BA000045">
    <property type="protein sequence ID" value="BAC91678.1"/>
    <property type="molecule type" value="Genomic_DNA"/>
</dbReference>
<organism evidence="2 3">
    <name type="scientific">Gloeobacter violaceus (strain ATCC 29082 / PCC 7421)</name>
    <dbReference type="NCBI Taxonomy" id="251221"/>
    <lineage>
        <taxon>Bacteria</taxon>
        <taxon>Bacillati</taxon>
        <taxon>Cyanobacteriota</taxon>
        <taxon>Cyanophyceae</taxon>
        <taxon>Gloeobacterales</taxon>
        <taxon>Gloeobacteraceae</taxon>
        <taxon>Gloeobacter</taxon>
    </lineage>
</organism>
<dbReference type="OrthoDB" id="9798201at2"/>
<keyword evidence="3" id="KW-1185">Reference proteome</keyword>
<dbReference type="AlphaFoldDB" id="Q7NEZ0"/>
<dbReference type="Gene3D" id="3.10.180.10">
    <property type="entry name" value="2,3-Dihydroxybiphenyl 1,2-Dioxygenase, domain 1"/>
    <property type="match status" value="1"/>
</dbReference>
<dbReference type="PANTHER" id="PTHR34109:SF8">
    <property type="entry name" value="GLYOXALASE_BLEOMYCIN RESISTANCE PROTEIN_DIOXYGENASE SUPERFAMILY PROTEIN"/>
    <property type="match status" value="1"/>
</dbReference>
<name>Q7NEZ0_GLOVI</name>
<feature type="domain" description="VOC" evidence="1">
    <location>
        <begin position="10"/>
        <end position="134"/>
    </location>
</feature>
<evidence type="ECO:0000313" key="2">
    <source>
        <dbReference type="EMBL" id="BAC91678.1"/>
    </source>
</evidence>
<dbReference type="InterPro" id="IPR029068">
    <property type="entry name" value="Glyas_Bleomycin-R_OHBP_Dase"/>
</dbReference>
<evidence type="ECO:0000259" key="1">
    <source>
        <dbReference type="PROSITE" id="PS51819"/>
    </source>
</evidence>
<dbReference type="PROSITE" id="PS51819">
    <property type="entry name" value="VOC"/>
    <property type="match status" value="1"/>
</dbReference>
<dbReference type="STRING" id="251221.gene:10761253"/>